<evidence type="ECO:0000259" key="2">
    <source>
        <dbReference type="Pfam" id="PF16747"/>
    </source>
</evidence>
<reference evidence="3 4" key="1">
    <citation type="submission" date="2016-06" db="EMBL/GenBank/DDBJ databases">
        <authorList>
            <person name="Kjaerup R.B."/>
            <person name="Dalgaard T.S."/>
            <person name="Juul-Madsen H.R."/>
        </authorList>
    </citation>
    <scope>NUCLEOTIDE SEQUENCE [LARGE SCALE GENOMIC DNA]</scope>
    <source>
        <strain evidence="3">2</strain>
    </source>
</reference>
<protein>
    <recommendedName>
        <fullName evidence="2">Surface-adhesin protein E-like domain-containing protein</fullName>
    </recommendedName>
</protein>
<gene>
    <name evidence="3" type="ORF">PROAA_1240014</name>
</gene>
<sequence length="140" mass="15643">MIGSAFPQKIVRRAFCVLASFLLAGSVQAEWSQLGRTDTFRLYLDQKLIQKSGDFVQVWQLMDFTVAQWADARTAVGSIKNLIEYDCTQPRLRTLAAEAYTEQMGAGRLVANERLSDPLWENVAPGSTAEQIRKIACGKK</sequence>
<dbReference type="AlphaFoldDB" id="A0A1A8XG95"/>
<proteinExistence type="predicted"/>
<evidence type="ECO:0000313" key="3">
    <source>
        <dbReference type="EMBL" id="SBT04204.1"/>
    </source>
</evidence>
<keyword evidence="1" id="KW-0732">Signal</keyword>
<accession>A0A1A8XG95</accession>
<dbReference type="EMBL" id="FLQY01000029">
    <property type="protein sequence ID" value="SBT04204.1"/>
    <property type="molecule type" value="Genomic_DNA"/>
</dbReference>
<name>A0A1A8XG95_9RHOO</name>
<dbReference type="InterPro" id="IPR031939">
    <property type="entry name" value="Adhesin_E-like"/>
</dbReference>
<feature type="signal peptide" evidence="1">
    <location>
        <begin position="1"/>
        <end position="29"/>
    </location>
</feature>
<dbReference type="Pfam" id="PF16747">
    <property type="entry name" value="Adhesin_E"/>
    <property type="match status" value="1"/>
</dbReference>
<evidence type="ECO:0000256" key="1">
    <source>
        <dbReference type="SAM" id="SignalP"/>
    </source>
</evidence>
<evidence type="ECO:0000313" key="4">
    <source>
        <dbReference type="Proteomes" id="UP000199600"/>
    </source>
</evidence>
<feature type="domain" description="Surface-adhesin protein E-like" evidence="2">
    <location>
        <begin position="31"/>
        <end position="138"/>
    </location>
</feature>
<keyword evidence="4" id="KW-1185">Reference proteome</keyword>
<organism evidence="3 4">
    <name type="scientific">Candidatus Propionivibrio aalborgensis</name>
    <dbReference type="NCBI Taxonomy" id="1860101"/>
    <lineage>
        <taxon>Bacteria</taxon>
        <taxon>Pseudomonadati</taxon>
        <taxon>Pseudomonadota</taxon>
        <taxon>Betaproteobacteria</taxon>
        <taxon>Rhodocyclales</taxon>
        <taxon>Rhodocyclaceae</taxon>
        <taxon>Propionivibrio</taxon>
    </lineage>
</organism>
<feature type="chain" id="PRO_5008381435" description="Surface-adhesin protein E-like domain-containing protein" evidence="1">
    <location>
        <begin position="30"/>
        <end position="140"/>
    </location>
</feature>
<dbReference type="Proteomes" id="UP000199600">
    <property type="component" value="Unassembled WGS sequence"/>
</dbReference>